<dbReference type="Proteomes" id="UP001190700">
    <property type="component" value="Unassembled WGS sequence"/>
</dbReference>
<protein>
    <submittedName>
        <fullName evidence="1">Uncharacterized protein</fullName>
    </submittedName>
</protein>
<reference evidence="1 2" key="1">
    <citation type="journal article" date="2015" name="Genome Biol. Evol.">
        <title>Comparative Genomics of a Bacterivorous Green Alga Reveals Evolutionary Causalities and Consequences of Phago-Mixotrophic Mode of Nutrition.</title>
        <authorList>
            <person name="Burns J.A."/>
            <person name="Paasch A."/>
            <person name="Narechania A."/>
            <person name="Kim E."/>
        </authorList>
    </citation>
    <scope>NUCLEOTIDE SEQUENCE [LARGE SCALE GENOMIC DNA]</scope>
    <source>
        <strain evidence="1 2">PLY_AMNH</strain>
    </source>
</reference>
<organism evidence="1 2">
    <name type="scientific">Cymbomonas tetramitiformis</name>
    <dbReference type="NCBI Taxonomy" id="36881"/>
    <lineage>
        <taxon>Eukaryota</taxon>
        <taxon>Viridiplantae</taxon>
        <taxon>Chlorophyta</taxon>
        <taxon>Pyramimonadophyceae</taxon>
        <taxon>Pyramimonadales</taxon>
        <taxon>Pyramimonadaceae</taxon>
        <taxon>Cymbomonas</taxon>
    </lineage>
</organism>
<feature type="non-terminal residue" evidence="1">
    <location>
        <position position="1"/>
    </location>
</feature>
<gene>
    <name evidence="1" type="ORF">CYMTET_30924</name>
</gene>
<evidence type="ECO:0000313" key="2">
    <source>
        <dbReference type="Proteomes" id="UP001190700"/>
    </source>
</evidence>
<sequence length="78" mass="8679">QRHQSCRGGGDGDGAWRCQLQAAHAESPLLKLLGICRGGGGAWRCQLQAAHMRPQWLLFHRLCGRSRLGCFFPQGPYF</sequence>
<name>A0AAE0KTG5_9CHLO</name>
<dbReference type="EMBL" id="LGRX02018169">
    <property type="protein sequence ID" value="KAK3260103.1"/>
    <property type="molecule type" value="Genomic_DNA"/>
</dbReference>
<keyword evidence="2" id="KW-1185">Reference proteome</keyword>
<dbReference type="AlphaFoldDB" id="A0AAE0KTG5"/>
<evidence type="ECO:0000313" key="1">
    <source>
        <dbReference type="EMBL" id="KAK3260103.1"/>
    </source>
</evidence>
<comment type="caution">
    <text evidence="1">The sequence shown here is derived from an EMBL/GenBank/DDBJ whole genome shotgun (WGS) entry which is preliminary data.</text>
</comment>
<proteinExistence type="predicted"/>
<accession>A0AAE0KTG5</accession>